<evidence type="ECO:0000256" key="4">
    <source>
        <dbReference type="ARBA" id="ARBA00022438"/>
    </source>
</evidence>
<dbReference type="Pfam" id="PF08530">
    <property type="entry name" value="PepX_C"/>
    <property type="match status" value="1"/>
</dbReference>
<reference evidence="11" key="1">
    <citation type="submission" date="2021-01" db="EMBL/GenBank/DDBJ databases">
        <title>Whole genome shotgun sequence of Planotetraspora silvatica NBRC 100141.</title>
        <authorList>
            <person name="Komaki H."/>
            <person name="Tamura T."/>
        </authorList>
    </citation>
    <scope>NUCLEOTIDE SEQUENCE</scope>
    <source>
        <strain evidence="11">NBRC 100141</strain>
    </source>
</reference>
<dbReference type="SUPFAM" id="SSF53474">
    <property type="entry name" value="alpha/beta-Hydrolases"/>
    <property type="match status" value="1"/>
</dbReference>
<dbReference type="SMART" id="SM00939">
    <property type="entry name" value="PepX_C"/>
    <property type="match status" value="1"/>
</dbReference>
<keyword evidence="12" id="KW-1185">Reference proteome</keyword>
<feature type="region of interest" description="Disordered" evidence="9">
    <location>
        <begin position="1"/>
        <end position="22"/>
    </location>
</feature>
<evidence type="ECO:0000256" key="6">
    <source>
        <dbReference type="ARBA" id="ARBA00022801"/>
    </source>
</evidence>
<feature type="compositionally biased region" description="Basic and acidic residues" evidence="9">
    <location>
        <begin position="479"/>
        <end position="489"/>
    </location>
</feature>
<evidence type="ECO:0000256" key="1">
    <source>
        <dbReference type="ARBA" id="ARBA00000123"/>
    </source>
</evidence>
<comment type="catalytic activity">
    <reaction evidence="1">
        <text>Hydrolyzes Xaa-Pro-|- bonds to release unblocked, N-terminal dipeptides from substrates including Ala-Pro-|-p-nitroanilide and (sequentially) Tyr-Pro-|-Phe-Pro-|-Gly-Pro-|-Ile.</text>
        <dbReference type="EC" id="3.4.14.11"/>
    </reaction>
</comment>
<dbReference type="InterPro" id="IPR008979">
    <property type="entry name" value="Galactose-bd-like_sf"/>
</dbReference>
<evidence type="ECO:0000256" key="7">
    <source>
        <dbReference type="ARBA" id="ARBA00022825"/>
    </source>
</evidence>
<dbReference type="PANTHER" id="PTHR43056">
    <property type="entry name" value="PEPTIDASE S9 PROLYL OLIGOPEPTIDASE"/>
    <property type="match status" value="1"/>
</dbReference>
<evidence type="ECO:0000256" key="9">
    <source>
        <dbReference type="SAM" id="MobiDB-lite"/>
    </source>
</evidence>
<gene>
    <name evidence="11" type="primary">pepX_2</name>
    <name evidence="11" type="ORF">Psi02_79130</name>
</gene>
<comment type="similarity">
    <text evidence="2">Belongs to the peptidase S15 family.</text>
</comment>
<dbReference type="InterPro" id="IPR013736">
    <property type="entry name" value="Xaa-Pro_dipept_C"/>
</dbReference>
<dbReference type="SUPFAM" id="SSF49785">
    <property type="entry name" value="Galactose-binding domain-like"/>
    <property type="match status" value="1"/>
</dbReference>
<feature type="domain" description="Xaa-Pro dipeptidyl-peptidase C-terminal" evidence="10">
    <location>
        <begin position="418"/>
        <end position="645"/>
    </location>
</feature>
<keyword evidence="7" id="KW-0720">Serine protease</keyword>
<dbReference type="GO" id="GO:0006508">
    <property type="term" value="P:proteolysis"/>
    <property type="evidence" value="ECO:0007669"/>
    <property type="project" value="UniProtKB-KW"/>
</dbReference>
<evidence type="ECO:0000259" key="10">
    <source>
        <dbReference type="SMART" id="SM00939"/>
    </source>
</evidence>
<dbReference type="InterPro" id="IPR000383">
    <property type="entry name" value="Xaa-Pro-like_dom"/>
</dbReference>
<keyword evidence="4" id="KW-0031">Aminopeptidase</keyword>
<accession>A0A8J3UT24</accession>
<comment type="caution">
    <text evidence="11">The sequence shown here is derived from an EMBL/GenBank/DDBJ whole genome shotgun (WGS) entry which is preliminary data.</text>
</comment>
<dbReference type="AlphaFoldDB" id="A0A8J3UT24"/>
<dbReference type="PANTHER" id="PTHR43056:SF10">
    <property type="entry name" value="COCE_NOND FAMILY, PUTATIVE (AFU_ORTHOLOGUE AFUA_7G00600)-RELATED"/>
    <property type="match status" value="1"/>
</dbReference>
<evidence type="ECO:0000313" key="12">
    <source>
        <dbReference type="Proteomes" id="UP000644610"/>
    </source>
</evidence>
<feature type="region of interest" description="Disordered" evidence="9">
    <location>
        <begin position="479"/>
        <end position="498"/>
    </location>
</feature>
<dbReference type="Proteomes" id="UP000644610">
    <property type="component" value="Unassembled WGS sequence"/>
</dbReference>
<dbReference type="GO" id="GO:0008236">
    <property type="term" value="F:serine-type peptidase activity"/>
    <property type="evidence" value="ECO:0007669"/>
    <property type="project" value="UniProtKB-KW"/>
</dbReference>
<dbReference type="GO" id="GO:0008239">
    <property type="term" value="F:dipeptidyl-peptidase activity"/>
    <property type="evidence" value="ECO:0007669"/>
    <property type="project" value="UniProtKB-EC"/>
</dbReference>
<dbReference type="RefSeq" id="WP_203980973.1">
    <property type="nucleotide sequence ID" value="NZ_BAAAKY010000033.1"/>
</dbReference>
<evidence type="ECO:0000256" key="8">
    <source>
        <dbReference type="ARBA" id="ARBA00030045"/>
    </source>
</evidence>
<dbReference type="NCBIfam" id="NF003780">
    <property type="entry name" value="PRK05371.1-1"/>
    <property type="match status" value="1"/>
</dbReference>
<evidence type="ECO:0000256" key="2">
    <source>
        <dbReference type="ARBA" id="ARBA00010819"/>
    </source>
</evidence>
<dbReference type="InterPro" id="IPR029058">
    <property type="entry name" value="AB_hydrolase_fold"/>
</dbReference>
<proteinExistence type="inferred from homology"/>
<evidence type="ECO:0000256" key="3">
    <source>
        <dbReference type="ARBA" id="ARBA00012463"/>
    </source>
</evidence>
<dbReference type="GO" id="GO:0004177">
    <property type="term" value="F:aminopeptidase activity"/>
    <property type="evidence" value="ECO:0007669"/>
    <property type="project" value="UniProtKB-KW"/>
</dbReference>
<dbReference type="Gene3D" id="2.60.120.260">
    <property type="entry name" value="Galactose-binding domain-like"/>
    <property type="match status" value="1"/>
</dbReference>
<dbReference type="PRINTS" id="PR00923">
    <property type="entry name" value="LACTOPTASE"/>
</dbReference>
<dbReference type="InterPro" id="IPR050585">
    <property type="entry name" value="Xaa-Pro_dipeptidyl-ppase/CocE"/>
</dbReference>
<dbReference type="EMBL" id="BOOQ01000073">
    <property type="protein sequence ID" value="GII51489.1"/>
    <property type="molecule type" value="Genomic_DNA"/>
</dbReference>
<dbReference type="InterPro" id="IPR008252">
    <property type="entry name" value="Pept_S15_Xpro"/>
</dbReference>
<name>A0A8J3UT24_9ACTN</name>
<keyword evidence="6" id="KW-0378">Hydrolase</keyword>
<protein>
    <recommendedName>
        <fullName evidence="3">Xaa-Pro dipeptidyl-peptidase</fullName>
        <ecNumber evidence="3">3.4.14.11</ecNumber>
    </recommendedName>
    <alternativeName>
        <fullName evidence="8">X-prolyl-dipeptidyl aminopeptidase</fullName>
    </alternativeName>
</protein>
<dbReference type="Pfam" id="PF02129">
    <property type="entry name" value="Peptidase_S15"/>
    <property type="match status" value="1"/>
</dbReference>
<dbReference type="EC" id="3.4.14.11" evidence="3"/>
<keyword evidence="5" id="KW-0645">Protease</keyword>
<organism evidence="11 12">
    <name type="scientific">Planotetraspora silvatica</name>
    <dbReference type="NCBI Taxonomy" id="234614"/>
    <lineage>
        <taxon>Bacteria</taxon>
        <taxon>Bacillati</taxon>
        <taxon>Actinomycetota</taxon>
        <taxon>Actinomycetes</taxon>
        <taxon>Streptosporangiales</taxon>
        <taxon>Streptosporangiaceae</taxon>
        <taxon>Planotetraspora</taxon>
    </lineage>
</organism>
<dbReference type="Gene3D" id="3.40.50.1820">
    <property type="entry name" value="alpha/beta hydrolase"/>
    <property type="match status" value="2"/>
</dbReference>
<evidence type="ECO:0000313" key="11">
    <source>
        <dbReference type="EMBL" id="GII51489.1"/>
    </source>
</evidence>
<sequence length="656" mass="69988">MSIPRRAAGLVPPTALRSPGSARRGAAALGLAVVTILTGVAATSTPAAADAPAAAATPVGPVFQNGMTQPVFSSNRNDWIRQEVWVQTPIDSDGDGRDDRVHAEVTRLQETETAGLKSPVVYEVSPYYAGGNPITNHDVDHELYEAVRPGKGHDRGGPTLNPATDERMAAAGTGAVAAAAATGPQPAISTSQETNWLPRGFAVVHAESLGSGKSDGCPTTGGRNETIGAKSVVDWLNGRAKAYDAAGAEVKATWTTGKVGMIGTSYNGTLPNAVASTGVKGLEAIVPISAISSWYDYYRANGAVVAAGGYQGEDTDVLAEYVYTRADKQICRSVIDELAKAQDRVTGDYSAFWDERNYMNDVKKVHAAVLVAHGLNDWNVKTKQAAQWYEALKARKVPHKIYLHQGGHGGSPSLDVLNRWFTRYLWDYKNGVEQDPRALIQREDRTLVEYAEWPDPTAVDTKLDLSAGANGAAGVLAQDKKGHDKSGHDKNHHGKPATETIVDDVTKTAQTLADAATSPNRLAYKSGTLSGAVRLSGTPLVSLQMSFGQPAANVTALLVDYDQNGKAKIITRGWIDPQNRDSIWKSKPIKPGTEYRLDFDMQPHDYVFAAGHQVGIVLLSSDYEYTIRPTPGATLHLDTAKSTVKLPLVGAAGEFN</sequence>
<evidence type="ECO:0000256" key="5">
    <source>
        <dbReference type="ARBA" id="ARBA00022670"/>
    </source>
</evidence>